<evidence type="ECO:0000313" key="1">
    <source>
        <dbReference type="EMBL" id="CAD7398375.1"/>
    </source>
</evidence>
<sequence>MANPGVGMTSPESCSQMGFWSKKYLETLSTKVSWSTPTPATTIRSGVYVNSTDWSIFERFSEGQIFGSPSVFCRYAACIGNNMTLNSFGNSPKITINRHTKISRAVRIIEKVNPYLRGGRVENRLGKATPSSPDRDSNLDLPVLSSRARVSQLRHRGGSLQVLRVQDLQNRNVLVNSTRDGIFTAFANDGTEFTQELGASKSLGRNLREPLEGGGEEGGSGRQGARLLWTCSSAVCDRDTRNKFTLDLLQRVFDLWTSDKKEQLLSSVRNSVYKQICQPSSYWKLLMFLVEWRRYSLDGDR</sequence>
<dbReference type="AlphaFoldDB" id="A0A7R9GW41"/>
<accession>A0A7R9GW41</accession>
<organism evidence="1">
    <name type="scientific">Timema cristinae</name>
    <name type="common">Walking stick</name>
    <dbReference type="NCBI Taxonomy" id="61476"/>
    <lineage>
        <taxon>Eukaryota</taxon>
        <taxon>Metazoa</taxon>
        <taxon>Ecdysozoa</taxon>
        <taxon>Arthropoda</taxon>
        <taxon>Hexapoda</taxon>
        <taxon>Insecta</taxon>
        <taxon>Pterygota</taxon>
        <taxon>Neoptera</taxon>
        <taxon>Polyneoptera</taxon>
        <taxon>Phasmatodea</taxon>
        <taxon>Timematodea</taxon>
        <taxon>Timematoidea</taxon>
        <taxon>Timematidae</taxon>
        <taxon>Timema</taxon>
    </lineage>
</organism>
<gene>
    <name evidence="1" type="ORF">TCEB3V08_LOCUS4470</name>
</gene>
<name>A0A7R9GW41_TIMCR</name>
<dbReference type="EMBL" id="OC317673">
    <property type="protein sequence ID" value="CAD7398375.1"/>
    <property type="molecule type" value="Genomic_DNA"/>
</dbReference>
<reference evidence="1" key="1">
    <citation type="submission" date="2020-11" db="EMBL/GenBank/DDBJ databases">
        <authorList>
            <person name="Tran Van P."/>
        </authorList>
    </citation>
    <scope>NUCLEOTIDE SEQUENCE</scope>
</reference>
<proteinExistence type="predicted"/>
<protein>
    <submittedName>
        <fullName evidence="1">Uncharacterized protein</fullName>
    </submittedName>
</protein>